<evidence type="ECO:0000256" key="1">
    <source>
        <dbReference type="SAM" id="SignalP"/>
    </source>
</evidence>
<proteinExistence type="predicted"/>
<feature type="signal peptide" evidence="1">
    <location>
        <begin position="1"/>
        <end position="21"/>
    </location>
</feature>
<dbReference type="EMBL" id="KN831185">
    <property type="protein sequence ID" value="KIK72142.1"/>
    <property type="molecule type" value="Genomic_DNA"/>
</dbReference>
<dbReference type="AlphaFoldDB" id="A0A0D0BKE5"/>
<keyword evidence="1" id="KW-0732">Signal</keyword>
<sequence>MVCRLMCRLGWEVLGLSRCLGTVGYSQPRLTKTHTTRASRLSADLWPVVIGYGWAK</sequence>
<dbReference type="Proteomes" id="UP000054538">
    <property type="component" value="Unassembled WGS sequence"/>
</dbReference>
<feature type="non-terminal residue" evidence="2">
    <location>
        <position position="56"/>
    </location>
</feature>
<dbReference type="HOGENOM" id="CLU_206870_0_0_1"/>
<accession>A0A0D0BKE5</accession>
<protein>
    <submittedName>
        <fullName evidence="2">Uncharacterized protein</fullName>
    </submittedName>
</protein>
<evidence type="ECO:0000313" key="3">
    <source>
        <dbReference type="Proteomes" id="UP000054538"/>
    </source>
</evidence>
<gene>
    <name evidence="2" type="ORF">PAXRUDRAFT_836526</name>
</gene>
<name>A0A0D0BKE5_9AGAM</name>
<dbReference type="InParanoid" id="A0A0D0BKE5"/>
<reference evidence="2 3" key="1">
    <citation type="submission" date="2014-04" db="EMBL/GenBank/DDBJ databases">
        <authorList>
            <consortium name="DOE Joint Genome Institute"/>
            <person name="Kuo A."/>
            <person name="Kohler A."/>
            <person name="Jargeat P."/>
            <person name="Nagy L.G."/>
            <person name="Floudas D."/>
            <person name="Copeland A."/>
            <person name="Barry K.W."/>
            <person name="Cichocki N."/>
            <person name="Veneault-Fourrey C."/>
            <person name="LaButti K."/>
            <person name="Lindquist E.A."/>
            <person name="Lipzen A."/>
            <person name="Lundell T."/>
            <person name="Morin E."/>
            <person name="Murat C."/>
            <person name="Sun H."/>
            <person name="Tunlid A."/>
            <person name="Henrissat B."/>
            <person name="Grigoriev I.V."/>
            <person name="Hibbett D.S."/>
            <person name="Martin F."/>
            <person name="Nordberg H.P."/>
            <person name="Cantor M.N."/>
            <person name="Hua S.X."/>
        </authorList>
    </citation>
    <scope>NUCLEOTIDE SEQUENCE [LARGE SCALE GENOMIC DNA]</scope>
    <source>
        <strain evidence="2 3">Ve08.2h10</strain>
    </source>
</reference>
<keyword evidence="3" id="KW-1185">Reference proteome</keyword>
<organism evidence="2 3">
    <name type="scientific">Paxillus rubicundulus Ve08.2h10</name>
    <dbReference type="NCBI Taxonomy" id="930991"/>
    <lineage>
        <taxon>Eukaryota</taxon>
        <taxon>Fungi</taxon>
        <taxon>Dikarya</taxon>
        <taxon>Basidiomycota</taxon>
        <taxon>Agaricomycotina</taxon>
        <taxon>Agaricomycetes</taxon>
        <taxon>Agaricomycetidae</taxon>
        <taxon>Boletales</taxon>
        <taxon>Paxilineae</taxon>
        <taxon>Paxillaceae</taxon>
        <taxon>Paxillus</taxon>
    </lineage>
</organism>
<reference evidence="3" key="2">
    <citation type="submission" date="2015-01" db="EMBL/GenBank/DDBJ databases">
        <title>Evolutionary Origins and Diversification of the Mycorrhizal Mutualists.</title>
        <authorList>
            <consortium name="DOE Joint Genome Institute"/>
            <consortium name="Mycorrhizal Genomics Consortium"/>
            <person name="Kohler A."/>
            <person name="Kuo A."/>
            <person name="Nagy L.G."/>
            <person name="Floudas D."/>
            <person name="Copeland A."/>
            <person name="Barry K.W."/>
            <person name="Cichocki N."/>
            <person name="Veneault-Fourrey C."/>
            <person name="LaButti K."/>
            <person name="Lindquist E.A."/>
            <person name="Lipzen A."/>
            <person name="Lundell T."/>
            <person name="Morin E."/>
            <person name="Murat C."/>
            <person name="Riley R."/>
            <person name="Ohm R."/>
            <person name="Sun H."/>
            <person name="Tunlid A."/>
            <person name="Henrissat B."/>
            <person name="Grigoriev I.V."/>
            <person name="Hibbett D.S."/>
            <person name="Martin F."/>
        </authorList>
    </citation>
    <scope>NUCLEOTIDE SEQUENCE [LARGE SCALE GENOMIC DNA]</scope>
    <source>
        <strain evidence="3">Ve08.2h10</strain>
    </source>
</reference>
<feature type="chain" id="PRO_5002219570" evidence="1">
    <location>
        <begin position="22"/>
        <end position="56"/>
    </location>
</feature>
<evidence type="ECO:0000313" key="2">
    <source>
        <dbReference type="EMBL" id="KIK72142.1"/>
    </source>
</evidence>